<evidence type="ECO:0000256" key="7">
    <source>
        <dbReference type="PIRSR" id="PIRSR615500-1"/>
    </source>
</evidence>
<dbReference type="PROSITE" id="PS00138">
    <property type="entry name" value="SUBTILASE_SER"/>
    <property type="match status" value="2"/>
</dbReference>
<feature type="domain" description="Subtilisin-like protease fibronectin type-III" evidence="14">
    <location>
        <begin position="1531"/>
        <end position="1624"/>
    </location>
</feature>
<sequence length="1631" mass="177462">MIFGRFSTLFALLILFAALHKPTFAIKKSYIVYLGAHNHGPDVTTADYQRVEDSHTELLTSFLGSEQKARDSMFYSYKRHINGFAALLEEEEAAEIAKHPNVVSVLENHDRKLHTTHSWDFLGLEKDGFVSPSSLWEKARYGEDTIIATIDSGVWPESKSFSDDGIGPIPSKWKGTCQFEGHKQHLCNRKLIGAKYFNKGYEALVGTPLNSSFQDARDSEGHGTHTLSTAAGSFVPSASVFGVGNGTAKGGSPRARAAAYKACWPTSEGASCFDADIMKAFDVAIDDGVDVISASLGGMPLSYYNDAMAIAAFHAVRRGVVVVASAGNLGPMDGSVSNVAPWIITVGASTLDREFHADVELRDGRVFTGTSFTRPLPENKFYPLISAANAKAANATEPDALHCLPGTLDPKKARGKIVVCLMGENVSIEKGMVAARAGAVGMILGNDENWGSTITAQPHFLPATQIGYEEGRTLFAYINDNKNPEALIRTPAAVLKTKPAPVMAAFSSKGPNTVTPEILKPDITAPGVNILAAFTEGISPTALDFDHRTTPFAVMSGTSMACPHVAGVVGLLKTLYPDWSPAAIRSAIMTTARIRDNTGNPISNYTHSKDNPFSYGSGHIRPNRAQDPGLVYDLTVNDYIDFLCGIGYNGSKLAHFATSDYQCPEDYSILDFNNPAITVRNINGSVTVTRKVKNVGRPGKYTSRIRHPPGFRVSVEPKVLKFEKIGEEKVFRVTIKAKRSGVNVERDDFAAILGVARPYSFGELLWSDGRHYPLYPGRRRGRGNWPTETTPPRYARRRRGGEEPTPLCVSLRPPFRHDRHRASTKKFRPPEREPSPLRHRLRSPVSHNHLPSRPRRDDLRRPPEGGPSQLFSTCFALLILFAALQKPTLAIKKSYIVYLGAHNHGPDVTTADYQHVEDSHTELLSSFLGSEQKARDSMFYSYKRNINGFAALLEEEEAAEIAKHPKVISVLEDKGRKLHTTHSWDFLGLEKDGVVSPYSIWEKARYGEDTIIATLDTGIWPESKSFRDDGIGPIPSKWKGICQFEGHKQHLCNRKLIGARYFNKGYEAFVGTPLNSSFQNARDSEGHGTHTLSTAAGSFVPSASVFGVGNGTSKGGSPGARAAAYKVCWAGCFDTDIMKAFDVAIDDGVDVLSVSLGGPSADYFNDGIAIAAFHAVRRGVSVVASAGNSGPSPGTVSNVAPWIITVGASTLDREFNAGLKLRNGRVLKGKSITRPLPENKFYPLISAADAKAANATEADAHLCKPDTLDMKKARGKIVVCLRGDNARVEKGVVAARAGAVGMVLCNDESTGDEIISDPHFLPTTHIGYEDGRTLFAYLITTNYPQGLITTPKTLLNTKPAPFMGAFSSRGPNPVTPEILKPDITAPGVDIIASYTEATSPTELDFDHRRTAFTVMSGTSMSCPHVSGIVGLLKTLYPNWSPAAIRSAIMTTARTRDNTGKPLSDSSHEKATPFAYGSGHIRPNRAQDPGLVYDLTVNDYLDFLCGLGYDQYQLAQFTSSHYECPTDYSVLDFNNPSITVPTVNGSVTVARKVKNVGQPGKYTTRIRHPPGFRVSVEPKVLEFKKIGEEKEFRVTIKANRGVKSGYSFGELLWSDGRHYVRSPIVANLNSSN</sequence>
<keyword evidence="3 10" id="KW-0732">Signal</keyword>
<dbReference type="Gene3D" id="2.60.40.2310">
    <property type="match status" value="2"/>
</dbReference>
<dbReference type="Pfam" id="PF05922">
    <property type="entry name" value="Inhibitor_I9"/>
    <property type="match status" value="2"/>
</dbReference>
<feature type="domain" description="Inhibitor I9" evidence="13">
    <location>
        <begin position="894"/>
        <end position="979"/>
    </location>
</feature>
<feature type="domain" description="Peptidase S8/S53" evidence="11">
    <location>
        <begin position="1007"/>
        <end position="1478"/>
    </location>
</feature>
<feature type="signal peptide" evidence="10">
    <location>
        <begin position="1"/>
        <end position="25"/>
    </location>
</feature>
<feature type="compositionally biased region" description="Basic and acidic residues" evidence="9">
    <location>
        <begin position="854"/>
        <end position="863"/>
    </location>
</feature>
<evidence type="ECO:0000256" key="1">
    <source>
        <dbReference type="ARBA" id="ARBA00011073"/>
    </source>
</evidence>
<evidence type="ECO:0000256" key="6">
    <source>
        <dbReference type="ARBA" id="ARBA00023180"/>
    </source>
</evidence>
<evidence type="ECO:0000256" key="10">
    <source>
        <dbReference type="SAM" id="SignalP"/>
    </source>
</evidence>
<dbReference type="Proteomes" id="UP000325081">
    <property type="component" value="Unassembled WGS sequence"/>
</dbReference>
<dbReference type="PRINTS" id="PR00723">
    <property type="entry name" value="SUBTILISIN"/>
</dbReference>
<evidence type="ECO:0000256" key="5">
    <source>
        <dbReference type="ARBA" id="ARBA00022825"/>
    </source>
</evidence>
<feature type="domain" description="Subtilisin-like protease fibronectin type-III" evidence="14">
    <location>
        <begin position="671"/>
        <end position="771"/>
    </location>
</feature>
<dbReference type="InterPro" id="IPR023828">
    <property type="entry name" value="Peptidase_S8_Ser-AS"/>
</dbReference>
<evidence type="ECO:0000259" key="14">
    <source>
        <dbReference type="Pfam" id="PF17766"/>
    </source>
</evidence>
<gene>
    <name evidence="15" type="ORF">STAS_30289</name>
</gene>
<feature type="active site" description="Charge relay system" evidence="8">
    <location>
        <position position="151"/>
    </location>
</feature>
<evidence type="ECO:0000259" key="12">
    <source>
        <dbReference type="Pfam" id="PF02225"/>
    </source>
</evidence>
<feature type="chain" id="PRO_5022717501" evidence="10">
    <location>
        <begin position="26"/>
        <end position="1631"/>
    </location>
</feature>
<dbReference type="InterPro" id="IPR003137">
    <property type="entry name" value="PA_domain"/>
</dbReference>
<dbReference type="OrthoDB" id="206201at2759"/>
<dbReference type="InterPro" id="IPR034197">
    <property type="entry name" value="Peptidases_S8_3"/>
</dbReference>
<dbReference type="InterPro" id="IPR046450">
    <property type="entry name" value="PA_dom_sf"/>
</dbReference>
<dbReference type="Pfam" id="PF17766">
    <property type="entry name" value="fn3_6"/>
    <property type="match status" value="2"/>
</dbReference>
<dbReference type="InterPro" id="IPR045051">
    <property type="entry name" value="SBT"/>
</dbReference>
<evidence type="ECO:0000259" key="11">
    <source>
        <dbReference type="Pfam" id="PF00082"/>
    </source>
</evidence>
<dbReference type="InterPro" id="IPR037045">
    <property type="entry name" value="S8pro/Inhibitor_I9_sf"/>
</dbReference>
<comment type="similarity">
    <text evidence="1 8">Belongs to the peptidase S8 family.</text>
</comment>
<keyword evidence="6" id="KW-0325">Glycoprotein</keyword>
<dbReference type="Gene3D" id="3.50.30.30">
    <property type="match status" value="2"/>
</dbReference>
<dbReference type="InterPro" id="IPR015500">
    <property type="entry name" value="Peptidase_S8_subtilisin-rel"/>
</dbReference>
<dbReference type="SUPFAM" id="SSF52743">
    <property type="entry name" value="Subtilisin-like"/>
    <property type="match status" value="2"/>
</dbReference>
<dbReference type="Gene3D" id="3.40.50.200">
    <property type="entry name" value="Peptidase S8/S53 domain"/>
    <property type="match status" value="2"/>
</dbReference>
<dbReference type="FunFam" id="3.40.50.200:FF:000006">
    <property type="entry name" value="Subtilisin-like protease SBT1.5"/>
    <property type="match status" value="2"/>
</dbReference>
<dbReference type="InterPro" id="IPR036852">
    <property type="entry name" value="Peptidase_S8/S53_dom_sf"/>
</dbReference>
<feature type="compositionally biased region" description="Basic residues" evidence="9">
    <location>
        <begin position="817"/>
        <end position="827"/>
    </location>
</feature>
<evidence type="ECO:0000259" key="13">
    <source>
        <dbReference type="Pfam" id="PF05922"/>
    </source>
</evidence>
<feature type="domain" description="PA" evidence="12">
    <location>
        <begin position="382"/>
        <end position="474"/>
    </location>
</feature>
<feature type="region of interest" description="Disordered" evidence="9">
    <location>
        <begin position="776"/>
        <end position="865"/>
    </location>
</feature>
<dbReference type="EMBL" id="BKCP01010514">
    <property type="protein sequence ID" value="GER52814.1"/>
    <property type="molecule type" value="Genomic_DNA"/>
</dbReference>
<dbReference type="InterPro" id="IPR010259">
    <property type="entry name" value="S8pro/Inhibitor_I9"/>
</dbReference>
<evidence type="ECO:0000256" key="4">
    <source>
        <dbReference type="ARBA" id="ARBA00022801"/>
    </source>
</evidence>
<accession>A0A5A7R918</accession>
<keyword evidence="16" id="KW-1185">Reference proteome</keyword>
<dbReference type="FunFam" id="3.30.70.80:FF:000002">
    <property type="entry name" value="Subtilisin-like protease SBT5.3"/>
    <property type="match status" value="2"/>
</dbReference>
<evidence type="ECO:0000313" key="16">
    <source>
        <dbReference type="Proteomes" id="UP000325081"/>
    </source>
</evidence>
<organism evidence="15 16">
    <name type="scientific">Striga asiatica</name>
    <name type="common">Asiatic witchweed</name>
    <name type="synonym">Buchnera asiatica</name>
    <dbReference type="NCBI Taxonomy" id="4170"/>
    <lineage>
        <taxon>Eukaryota</taxon>
        <taxon>Viridiplantae</taxon>
        <taxon>Streptophyta</taxon>
        <taxon>Embryophyta</taxon>
        <taxon>Tracheophyta</taxon>
        <taxon>Spermatophyta</taxon>
        <taxon>Magnoliopsida</taxon>
        <taxon>eudicotyledons</taxon>
        <taxon>Gunneridae</taxon>
        <taxon>Pentapetalae</taxon>
        <taxon>asterids</taxon>
        <taxon>lamiids</taxon>
        <taxon>Lamiales</taxon>
        <taxon>Orobanchaceae</taxon>
        <taxon>Buchnereae</taxon>
        <taxon>Striga</taxon>
    </lineage>
</organism>
<feature type="active site" description="Charge relay system" evidence="7 8">
    <location>
        <position position="1087"/>
    </location>
</feature>
<dbReference type="FunFam" id="3.50.30.30:FF:000005">
    <property type="entry name" value="subtilisin-like protease SBT1.5"/>
    <property type="match status" value="2"/>
</dbReference>
<dbReference type="FunFam" id="2.60.40.2310:FF:000001">
    <property type="entry name" value="Subtilisin-like protease SBT1.5"/>
    <property type="match status" value="1"/>
</dbReference>
<feature type="active site" description="Charge relay system" evidence="8">
    <location>
        <position position="559"/>
    </location>
</feature>
<dbReference type="GO" id="GO:0004252">
    <property type="term" value="F:serine-type endopeptidase activity"/>
    <property type="evidence" value="ECO:0007669"/>
    <property type="project" value="UniProtKB-UniRule"/>
</dbReference>
<feature type="domain" description="Inhibitor I9" evidence="13">
    <location>
        <begin position="29"/>
        <end position="114"/>
    </location>
</feature>
<keyword evidence="4 8" id="KW-0378">Hydrolase</keyword>
<dbReference type="CDD" id="cd02120">
    <property type="entry name" value="PA_subtilisin_like"/>
    <property type="match status" value="2"/>
</dbReference>
<feature type="active site" description="Charge relay system" evidence="7 8">
    <location>
        <position position="1016"/>
    </location>
</feature>
<proteinExistence type="inferred from homology"/>
<keyword evidence="5 8" id="KW-0720">Serine protease</keyword>
<name>A0A5A7R918_STRAF</name>
<evidence type="ECO:0000256" key="3">
    <source>
        <dbReference type="ARBA" id="ARBA00022729"/>
    </source>
</evidence>
<evidence type="ECO:0000256" key="2">
    <source>
        <dbReference type="ARBA" id="ARBA00022670"/>
    </source>
</evidence>
<dbReference type="InterPro" id="IPR000209">
    <property type="entry name" value="Peptidase_S8/S53_dom"/>
</dbReference>
<keyword evidence="2 8" id="KW-0645">Protease</keyword>
<evidence type="ECO:0000256" key="9">
    <source>
        <dbReference type="SAM" id="MobiDB-lite"/>
    </source>
</evidence>
<dbReference type="CDD" id="cd04852">
    <property type="entry name" value="Peptidases_S8_3"/>
    <property type="match status" value="2"/>
</dbReference>
<reference evidence="16" key="1">
    <citation type="journal article" date="2019" name="Curr. Biol.">
        <title>Genome Sequence of Striga asiatica Provides Insight into the Evolution of Plant Parasitism.</title>
        <authorList>
            <person name="Yoshida S."/>
            <person name="Kim S."/>
            <person name="Wafula E.K."/>
            <person name="Tanskanen J."/>
            <person name="Kim Y.M."/>
            <person name="Honaas L."/>
            <person name="Yang Z."/>
            <person name="Spallek T."/>
            <person name="Conn C.E."/>
            <person name="Ichihashi Y."/>
            <person name="Cheong K."/>
            <person name="Cui S."/>
            <person name="Der J.P."/>
            <person name="Gundlach H."/>
            <person name="Jiao Y."/>
            <person name="Hori C."/>
            <person name="Ishida J.K."/>
            <person name="Kasahara H."/>
            <person name="Kiba T."/>
            <person name="Kim M.S."/>
            <person name="Koo N."/>
            <person name="Laohavisit A."/>
            <person name="Lee Y.H."/>
            <person name="Lumba S."/>
            <person name="McCourt P."/>
            <person name="Mortimer J.C."/>
            <person name="Mutuku J.M."/>
            <person name="Nomura T."/>
            <person name="Sasaki-Sekimoto Y."/>
            <person name="Seto Y."/>
            <person name="Wang Y."/>
            <person name="Wakatake T."/>
            <person name="Sakakibara H."/>
            <person name="Demura T."/>
            <person name="Yamaguchi S."/>
            <person name="Yoneyama K."/>
            <person name="Manabe R.I."/>
            <person name="Nelson D.C."/>
            <person name="Schulman A.H."/>
            <person name="Timko M.P."/>
            <person name="dePamphilis C.W."/>
            <person name="Choi D."/>
            <person name="Shirasu K."/>
        </authorList>
    </citation>
    <scope>NUCLEOTIDE SEQUENCE [LARGE SCALE GENOMIC DNA]</scope>
    <source>
        <strain evidence="16">cv. UVA1</strain>
    </source>
</reference>
<dbReference type="Gene3D" id="3.30.70.80">
    <property type="entry name" value="Peptidase S8 propeptide/proteinase inhibitor I9"/>
    <property type="match status" value="2"/>
</dbReference>
<feature type="domain" description="Peptidase S8/S53" evidence="11">
    <location>
        <begin position="142"/>
        <end position="603"/>
    </location>
</feature>
<comment type="caution">
    <text evidence="15">The sequence shown here is derived from an EMBL/GenBank/DDBJ whole genome shotgun (WGS) entry which is preliminary data.</text>
</comment>
<dbReference type="PANTHER" id="PTHR10795">
    <property type="entry name" value="PROPROTEIN CONVERTASE SUBTILISIN/KEXIN"/>
    <property type="match status" value="1"/>
</dbReference>
<evidence type="ECO:0000256" key="8">
    <source>
        <dbReference type="PROSITE-ProRule" id="PRU01240"/>
    </source>
</evidence>
<dbReference type="GO" id="GO:0006508">
    <property type="term" value="P:proteolysis"/>
    <property type="evidence" value="ECO:0007669"/>
    <property type="project" value="UniProtKB-KW"/>
</dbReference>
<dbReference type="Pfam" id="PF02225">
    <property type="entry name" value="PA"/>
    <property type="match status" value="2"/>
</dbReference>
<dbReference type="InterPro" id="IPR041469">
    <property type="entry name" value="Subtilisin-like_FN3"/>
</dbReference>
<evidence type="ECO:0000313" key="15">
    <source>
        <dbReference type="EMBL" id="GER52814.1"/>
    </source>
</evidence>
<protein>
    <submittedName>
        <fullName evidence="15">Subtilase family protein</fullName>
    </submittedName>
</protein>
<feature type="domain" description="PA" evidence="12">
    <location>
        <begin position="1242"/>
        <end position="1334"/>
    </location>
</feature>
<feature type="active site" description="Charge relay system" evidence="8">
    <location>
        <position position="222"/>
    </location>
</feature>
<dbReference type="PROSITE" id="PS51892">
    <property type="entry name" value="SUBTILASE"/>
    <property type="match status" value="2"/>
</dbReference>
<dbReference type="SUPFAM" id="SSF52025">
    <property type="entry name" value="PA domain"/>
    <property type="match status" value="2"/>
</dbReference>
<dbReference type="Pfam" id="PF00082">
    <property type="entry name" value="Peptidase_S8"/>
    <property type="match status" value="2"/>
</dbReference>
<feature type="active site" description="Charge relay system" evidence="7 8">
    <location>
        <position position="1419"/>
    </location>
</feature>